<dbReference type="Pfam" id="PF00324">
    <property type="entry name" value="AA_permease"/>
    <property type="match status" value="1"/>
</dbReference>
<dbReference type="Gene3D" id="1.20.1740.10">
    <property type="entry name" value="Amino acid/polyamine transporter I"/>
    <property type="match status" value="1"/>
</dbReference>
<keyword evidence="2" id="KW-0813">Transport</keyword>
<keyword evidence="5 6" id="KW-0472">Membrane</keyword>
<organism evidence="8 9">
    <name type="scientific">Penicillium malachiteum</name>
    <dbReference type="NCBI Taxonomy" id="1324776"/>
    <lineage>
        <taxon>Eukaryota</taxon>
        <taxon>Fungi</taxon>
        <taxon>Dikarya</taxon>
        <taxon>Ascomycota</taxon>
        <taxon>Pezizomycotina</taxon>
        <taxon>Eurotiomycetes</taxon>
        <taxon>Eurotiomycetidae</taxon>
        <taxon>Eurotiales</taxon>
        <taxon>Aspergillaceae</taxon>
        <taxon>Penicillium</taxon>
    </lineage>
</organism>
<evidence type="ECO:0000256" key="5">
    <source>
        <dbReference type="ARBA" id="ARBA00023136"/>
    </source>
</evidence>
<evidence type="ECO:0000256" key="2">
    <source>
        <dbReference type="ARBA" id="ARBA00022448"/>
    </source>
</evidence>
<feature type="transmembrane region" description="Helical" evidence="6">
    <location>
        <begin position="111"/>
        <end position="132"/>
    </location>
</feature>
<keyword evidence="9" id="KW-1185">Reference proteome</keyword>
<dbReference type="InterPro" id="IPR004841">
    <property type="entry name" value="AA-permease/SLC12A_dom"/>
</dbReference>
<evidence type="ECO:0000256" key="1">
    <source>
        <dbReference type="ARBA" id="ARBA00004141"/>
    </source>
</evidence>
<evidence type="ECO:0000259" key="7">
    <source>
        <dbReference type="Pfam" id="PF00324"/>
    </source>
</evidence>
<feature type="transmembrane region" description="Helical" evidence="6">
    <location>
        <begin position="328"/>
        <end position="350"/>
    </location>
</feature>
<feature type="transmembrane region" description="Helical" evidence="6">
    <location>
        <begin position="362"/>
        <end position="379"/>
    </location>
</feature>
<feature type="transmembrane region" description="Helical" evidence="6">
    <location>
        <begin position="152"/>
        <end position="172"/>
    </location>
</feature>
<evidence type="ECO:0000313" key="8">
    <source>
        <dbReference type="EMBL" id="KAJ5703550.1"/>
    </source>
</evidence>
<dbReference type="PANTHER" id="PTHR43341:SF38">
    <property type="entry name" value="PROLINE TRANSPORTER (EUROFUNG)"/>
    <property type="match status" value="1"/>
</dbReference>
<evidence type="ECO:0000313" key="9">
    <source>
        <dbReference type="Proteomes" id="UP001215712"/>
    </source>
</evidence>
<feature type="transmembrane region" description="Helical" evidence="6">
    <location>
        <begin position="275"/>
        <end position="293"/>
    </location>
</feature>
<feature type="domain" description="Amino acid permease/ SLC12A" evidence="7">
    <location>
        <begin position="42"/>
        <end position="486"/>
    </location>
</feature>
<dbReference type="PIRSF" id="PIRSF006060">
    <property type="entry name" value="AA_transporter"/>
    <property type="match status" value="1"/>
</dbReference>
<dbReference type="GO" id="GO:0015171">
    <property type="term" value="F:amino acid transmembrane transporter activity"/>
    <property type="evidence" value="ECO:0007669"/>
    <property type="project" value="TreeGrafter"/>
</dbReference>
<proteinExistence type="predicted"/>
<feature type="transmembrane region" description="Helical" evidence="6">
    <location>
        <begin position="464"/>
        <end position="483"/>
    </location>
</feature>
<feature type="transmembrane region" description="Helical" evidence="6">
    <location>
        <begin position="179"/>
        <end position="200"/>
    </location>
</feature>
<feature type="transmembrane region" description="Helical" evidence="6">
    <location>
        <begin position="232"/>
        <end position="254"/>
    </location>
</feature>
<reference evidence="8" key="1">
    <citation type="journal article" date="2023" name="IMA Fungus">
        <title>Comparative genomic study of the Penicillium genus elucidates a diverse pangenome and 15 lateral gene transfer events.</title>
        <authorList>
            <person name="Petersen C."/>
            <person name="Sorensen T."/>
            <person name="Nielsen M.R."/>
            <person name="Sondergaard T.E."/>
            <person name="Sorensen J.L."/>
            <person name="Fitzpatrick D.A."/>
            <person name="Frisvad J.C."/>
            <person name="Nielsen K.L."/>
        </authorList>
    </citation>
    <scope>NUCLEOTIDE SEQUENCE</scope>
    <source>
        <strain evidence="8">IBT 17514</strain>
    </source>
</reference>
<keyword evidence="4 6" id="KW-1133">Transmembrane helix</keyword>
<comment type="caution">
    <text evidence="8">The sequence shown here is derived from an EMBL/GenBank/DDBJ whole genome shotgun (WGS) entry which is preliminary data.</text>
</comment>
<keyword evidence="3 6" id="KW-0812">Transmembrane</keyword>
<comment type="subcellular location">
    <subcellularLocation>
        <location evidence="1">Membrane</location>
        <topology evidence="1">Multi-pass membrane protein</topology>
    </subcellularLocation>
</comment>
<dbReference type="PANTHER" id="PTHR43341">
    <property type="entry name" value="AMINO ACID PERMEASE"/>
    <property type="match status" value="1"/>
</dbReference>
<reference evidence="8" key="2">
    <citation type="submission" date="2023-01" db="EMBL/GenBank/DDBJ databases">
        <authorList>
            <person name="Petersen C."/>
        </authorList>
    </citation>
    <scope>NUCLEOTIDE SEQUENCE</scope>
    <source>
        <strain evidence="8">IBT 17514</strain>
    </source>
</reference>
<feature type="transmembrane region" description="Helical" evidence="6">
    <location>
        <begin position="435"/>
        <end position="458"/>
    </location>
</feature>
<dbReference type="GO" id="GO:0016020">
    <property type="term" value="C:membrane"/>
    <property type="evidence" value="ECO:0007669"/>
    <property type="project" value="UniProtKB-SubCell"/>
</dbReference>
<feature type="transmembrane region" description="Helical" evidence="6">
    <location>
        <begin position="45"/>
        <end position="64"/>
    </location>
</feature>
<evidence type="ECO:0000256" key="3">
    <source>
        <dbReference type="ARBA" id="ARBA00022692"/>
    </source>
</evidence>
<evidence type="ECO:0000256" key="6">
    <source>
        <dbReference type="SAM" id="Phobius"/>
    </source>
</evidence>
<protein>
    <submittedName>
        <fullName evidence="8">Proline transporter</fullName>
    </submittedName>
</protein>
<dbReference type="Proteomes" id="UP001215712">
    <property type="component" value="Unassembled WGS sequence"/>
</dbReference>
<gene>
    <name evidence="8" type="ORF">N7493_011475</name>
</gene>
<accession>A0AAD6MQG7</accession>
<dbReference type="EMBL" id="JAQJAN010000021">
    <property type="protein sequence ID" value="KAJ5703550.1"/>
    <property type="molecule type" value="Genomic_DNA"/>
</dbReference>
<name>A0AAD6MQG7_9EURO</name>
<dbReference type="FunFam" id="1.20.1740.10:FF:000001">
    <property type="entry name" value="Amino acid permease"/>
    <property type="match status" value="1"/>
</dbReference>
<dbReference type="AlphaFoldDB" id="A0AAD6MQG7"/>
<dbReference type="InterPro" id="IPR050524">
    <property type="entry name" value="APC_YAT"/>
</dbReference>
<sequence>MIDIEKIAPSSDTTLGDESPQKAEIIDLPDQHSVVRGLKPRHTQLIAIGGCIGTGLFVSSGQVLSRAGPASLLLGYCMVDFFIWLIVTAITEMGTYLPVRGASISYYASRYVSSSFGFAIGWLYWYSWAIIVPTEITAASLIINYWNTEVNSAVWISILIVLILAINLLPVAVYGESEFWFVVIKILTITGLLFFSFIYFCGGVPGQTHRGFHYWYDPGAINHYLVGGSGGYVAAFAAGVIGAVMPVVLSPEMIIMSVGEMQSPRRNLPTSAKKFVWRIHVFYIGGVLAIGVICPSNAPDLTSGSSNAKSSPFVIAMKNAGIHGLDSVVNAAILTSACRSLYSLAIIGNAPSVFKKCTKRGLPWAAVMASALFMPLAYLDCSSSSSTVFNWFVSLTNTSGFIAWIACSITYLRFRKALRAQGRLDTVPYHSKSQPWGAWACIVFFTILCLINGFDVFIADDFNASDFLTAYIGIPIFLAVYFGHRLVHWKEPWAHASEDVDLVSGLQEVLDLETPAPVIRTWGDRIKSWV</sequence>
<feature type="transmembrane region" description="Helical" evidence="6">
    <location>
        <begin position="391"/>
        <end position="414"/>
    </location>
</feature>
<evidence type="ECO:0000256" key="4">
    <source>
        <dbReference type="ARBA" id="ARBA00022989"/>
    </source>
</evidence>